<sequence length="261" mass="27271">MRRAEQQPTQRHARALEHQKELEATAAEAERLKAAGELAQLRARVTGQEKVALAEADGASAAAELQAQTTLAAARRAATEQDRRAALEEAAEETAQATEADRKTAEERARITRAEADEARATADEAAAKARTEEAAQEIAARRKAAAADLETAAETELRAAETARFAAETRAAAAHAEALSSLDVVQIKTRVAARVLLADPQADGATLAAALGGASASRTSDYRKAALGLIAQGYPEHDPDLTTTPAAGPATIPGQNEITI</sequence>
<reference evidence="2 3" key="1">
    <citation type="submission" date="2017-09" db="EMBL/GenBank/DDBJ databases">
        <authorList>
            <person name="Lee N."/>
            <person name="Cho B.-K."/>
        </authorList>
    </citation>
    <scope>NUCLEOTIDE SEQUENCE [LARGE SCALE GENOMIC DNA]</scope>
    <source>
        <strain evidence="2 3">ATCC 12769</strain>
    </source>
</reference>
<protein>
    <recommendedName>
        <fullName evidence="4">TolA protein</fullName>
    </recommendedName>
</protein>
<dbReference type="Proteomes" id="UP000326178">
    <property type="component" value="Chromosome"/>
</dbReference>
<proteinExistence type="predicted"/>
<evidence type="ECO:0000256" key="1">
    <source>
        <dbReference type="SAM" id="MobiDB-lite"/>
    </source>
</evidence>
<organism evidence="2 3">
    <name type="scientific">Streptomyces nitrosporeus</name>
    <dbReference type="NCBI Taxonomy" id="28894"/>
    <lineage>
        <taxon>Bacteria</taxon>
        <taxon>Bacillati</taxon>
        <taxon>Actinomycetota</taxon>
        <taxon>Actinomycetes</taxon>
        <taxon>Kitasatosporales</taxon>
        <taxon>Streptomycetaceae</taxon>
        <taxon>Streptomyces</taxon>
    </lineage>
</organism>
<feature type="region of interest" description="Disordered" evidence="1">
    <location>
        <begin position="1"/>
        <end position="20"/>
    </location>
</feature>
<feature type="compositionally biased region" description="Polar residues" evidence="1">
    <location>
        <begin position="1"/>
        <end position="10"/>
    </location>
</feature>
<feature type="region of interest" description="Disordered" evidence="1">
    <location>
        <begin position="74"/>
        <end position="107"/>
    </location>
</feature>
<name>A0A5J6F3F8_9ACTN</name>
<dbReference type="KEGG" id="snk:CP967_00030"/>
<evidence type="ECO:0000313" key="2">
    <source>
        <dbReference type="EMBL" id="QEU70567.1"/>
    </source>
</evidence>
<keyword evidence="3" id="KW-1185">Reference proteome</keyword>
<evidence type="ECO:0000313" key="3">
    <source>
        <dbReference type="Proteomes" id="UP000326178"/>
    </source>
</evidence>
<feature type="compositionally biased region" description="Basic and acidic residues" evidence="1">
    <location>
        <begin position="77"/>
        <end position="87"/>
    </location>
</feature>
<evidence type="ECO:0008006" key="4">
    <source>
        <dbReference type="Google" id="ProtNLM"/>
    </source>
</evidence>
<gene>
    <name evidence="2" type="ORF">CP967_00030</name>
</gene>
<accession>A0A5J6F3F8</accession>
<dbReference type="AlphaFoldDB" id="A0A5J6F3F8"/>
<dbReference type="EMBL" id="CP023702">
    <property type="protein sequence ID" value="QEU70567.1"/>
    <property type="molecule type" value="Genomic_DNA"/>
</dbReference>